<dbReference type="GO" id="GO:0004674">
    <property type="term" value="F:protein serine/threonine kinase activity"/>
    <property type="evidence" value="ECO:0007669"/>
    <property type="project" value="TreeGrafter"/>
</dbReference>
<proteinExistence type="predicted"/>
<dbReference type="SUPFAM" id="SSF56112">
    <property type="entry name" value="Protein kinase-like (PK-like)"/>
    <property type="match status" value="1"/>
</dbReference>
<dbReference type="InterPro" id="IPR001245">
    <property type="entry name" value="Ser-Thr/Tyr_kinase_cat_dom"/>
</dbReference>
<evidence type="ECO:0000313" key="2">
    <source>
        <dbReference type="EMBL" id="KAF8671777.1"/>
    </source>
</evidence>
<evidence type="ECO:0000313" key="3">
    <source>
        <dbReference type="Proteomes" id="UP000650582"/>
    </source>
</evidence>
<dbReference type="SMART" id="SM00220">
    <property type="entry name" value="S_TKc"/>
    <property type="match status" value="1"/>
</dbReference>
<accession>A0A8H7H2A3</accession>
<dbReference type="InterPro" id="IPR011009">
    <property type="entry name" value="Kinase-like_dom_sf"/>
</dbReference>
<dbReference type="PROSITE" id="PS00108">
    <property type="entry name" value="PROTEIN_KINASE_ST"/>
    <property type="match status" value="1"/>
</dbReference>
<protein>
    <submittedName>
        <fullName evidence="2">Kinase-like protein</fullName>
    </submittedName>
</protein>
<dbReference type="Pfam" id="PF07714">
    <property type="entry name" value="PK_Tyr_Ser-Thr"/>
    <property type="match status" value="1"/>
</dbReference>
<organism evidence="2 3">
    <name type="scientific">Rhizoctonia solani</name>
    <dbReference type="NCBI Taxonomy" id="456999"/>
    <lineage>
        <taxon>Eukaryota</taxon>
        <taxon>Fungi</taxon>
        <taxon>Dikarya</taxon>
        <taxon>Basidiomycota</taxon>
        <taxon>Agaricomycotina</taxon>
        <taxon>Agaricomycetes</taxon>
        <taxon>Cantharellales</taxon>
        <taxon>Ceratobasidiaceae</taxon>
        <taxon>Rhizoctonia</taxon>
    </lineage>
</organism>
<evidence type="ECO:0000259" key="1">
    <source>
        <dbReference type="PROSITE" id="PS50011"/>
    </source>
</evidence>
<keyword evidence="2" id="KW-0808">Transferase</keyword>
<dbReference type="GO" id="GO:0005524">
    <property type="term" value="F:ATP binding"/>
    <property type="evidence" value="ECO:0007669"/>
    <property type="project" value="InterPro"/>
</dbReference>
<dbReference type="Gene3D" id="1.10.510.10">
    <property type="entry name" value="Transferase(Phosphotransferase) domain 1"/>
    <property type="match status" value="1"/>
</dbReference>
<dbReference type="Proteomes" id="UP000650582">
    <property type="component" value="Unassembled WGS sequence"/>
</dbReference>
<dbReference type="PANTHER" id="PTHR44329">
    <property type="entry name" value="SERINE/THREONINE-PROTEIN KINASE TNNI3K-RELATED"/>
    <property type="match status" value="1"/>
</dbReference>
<dbReference type="EMBL" id="JACYCC010000216">
    <property type="protein sequence ID" value="KAF8671777.1"/>
    <property type="molecule type" value="Genomic_DNA"/>
</dbReference>
<keyword evidence="2" id="KW-0418">Kinase</keyword>
<dbReference type="InterPro" id="IPR051681">
    <property type="entry name" value="Ser/Thr_Kinases-Pseudokinases"/>
</dbReference>
<dbReference type="InterPro" id="IPR008271">
    <property type="entry name" value="Ser/Thr_kinase_AS"/>
</dbReference>
<dbReference type="PROSITE" id="PS50011">
    <property type="entry name" value="PROTEIN_KINASE_DOM"/>
    <property type="match status" value="1"/>
</dbReference>
<comment type="caution">
    <text evidence="2">The sequence shown here is derived from an EMBL/GenBank/DDBJ whole genome shotgun (WGS) entry which is preliminary data.</text>
</comment>
<name>A0A8H7H2A3_9AGAM</name>
<gene>
    <name evidence="2" type="ORF">RHS04_08079</name>
</gene>
<dbReference type="InterPro" id="IPR000719">
    <property type="entry name" value="Prot_kinase_dom"/>
</dbReference>
<sequence>MPSDEIIKHLGDHGCEDITEQLNLSRSGLFPVSTGGFGDVYRGTLHHGTHVGIKCLRLVVHTTEESRKDLKRAAHELYVWSKCRHPNILELNGVALYRNQIAMISPWMGNGNVNQFLSRHPRFDRYWLCARIASGVSYLHSQKIAHGDIKGANILVSDDYIPKIADFGNAILSNYTLRFTTTTSGPSMSIRWAAPEILEEESGFSYEADVYSLGMKGHGRNTSKSAPEANPDG</sequence>
<reference evidence="2" key="1">
    <citation type="submission" date="2020-09" db="EMBL/GenBank/DDBJ databases">
        <title>Comparative genome analyses of four rice-infecting Rhizoctonia solani isolates reveal extensive enrichment of homogalacturonan modification genes.</title>
        <authorList>
            <person name="Lee D.-Y."/>
            <person name="Jeon J."/>
            <person name="Kim K.-T."/>
            <person name="Cheong K."/>
            <person name="Song H."/>
            <person name="Choi G."/>
            <person name="Ko J."/>
            <person name="Opiyo S.O."/>
            <person name="Zuo S."/>
            <person name="Madhav S."/>
            <person name="Lee Y.-H."/>
            <person name="Wang G.-L."/>
        </authorList>
    </citation>
    <scope>NUCLEOTIDE SEQUENCE</scope>
    <source>
        <strain evidence="2">AG1-IA YN-7</strain>
    </source>
</reference>
<dbReference type="AlphaFoldDB" id="A0A8H7H2A3"/>
<feature type="domain" description="Protein kinase" evidence="1">
    <location>
        <begin position="26"/>
        <end position="233"/>
    </location>
</feature>